<dbReference type="AlphaFoldDB" id="A0A392R123"/>
<evidence type="ECO:0000313" key="3">
    <source>
        <dbReference type="Proteomes" id="UP000265520"/>
    </source>
</evidence>
<sequence>MAGLEELHLSDDEDEVLTFDNSQTEDVKVDPALCLIGRFLTNKPIKNHVMKETMANLWQPGRKVSIKEIDRGIYVFQFFHKLDMQRILNGGPWHFDGHLLLLSPVDPYVPPSQVPLFHAVKSMIFRQGS</sequence>
<name>A0A392R123_9FABA</name>
<evidence type="ECO:0000313" key="2">
    <source>
        <dbReference type="EMBL" id="MCI30291.1"/>
    </source>
</evidence>
<dbReference type="InterPro" id="IPR025558">
    <property type="entry name" value="DUF4283"/>
</dbReference>
<reference evidence="2 3" key="1">
    <citation type="journal article" date="2018" name="Front. Plant Sci.">
        <title>Red Clover (Trifolium pratense) and Zigzag Clover (T. medium) - A Picture of Genomic Similarities and Differences.</title>
        <authorList>
            <person name="Dluhosova J."/>
            <person name="Istvanek J."/>
            <person name="Nedelnik J."/>
            <person name="Repkova J."/>
        </authorList>
    </citation>
    <scope>NUCLEOTIDE SEQUENCE [LARGE SCALE GENOMIC DNA]</scope>
    <source>
        <strain evidence="3">cv. 10/8</strain>
        <tissue evidence="2">Leaf</tissue>
    </source>
</reference>
<keyword evidence="3" id="KW-1185">Reference proteome</keyword>
<feature type="domain" description="DUF4283" evidence="1">
    <location>
        <begin position="33"/>
        <end position="111"/>
    </location>
</feature>
<dbReference type="PANTHER" id="PTHR31286:SF153">
    <property type="entry name" value="DUF4283 DOMAIN PROTEIN"/>
    <property type="match status" value="1"/>
</dbReference>
<accession>A0A392R123</accession>
<protein>
    <submittedName>
        <fullName evidence="2">DUF4283 domain protein</fullName>
    </submittedName>
</protein>
<dbReference type="InterPro" id="IPR040256">
    <property type="entry name" value="At4g02000-like"/>
</dbReference>
<dbReference type="PANTHER" id="PTHR31286">
    <property type="entry name" value="GLYCINE-RICH CELL WALL STRUCTURAL PROTEIN 1.8-LIKE"/>
    <property type="match status" value="1"/>
</dbReference>
<proteinExistence type="predicted"/>
<evidence type="ECO:0000259" key="1">
    <source>
        <dbReference type="Pfam" id="PF14111"/>
    </source>
</evidence>
<organism evidence="2 3">
    <name type="scientific">Trifolium medium</name>
    <dbReference type="NCBI Taxonomy" id="97028"/>
    <lineage>
        <taxon>Eukaryota</taxon>
        <taxon>Viridiplantae</taxon>
        <taxon>Streptophyta</taxon>
        <taxon>Embryophyta</taxon>
        <taxon>Tracheophyta</taxon>
        <taxon>Spermatophyta</taxon>
        <taxon>Magnoliopsida</taxon>
        <taxon>eudicotyledons</taxon>
        <taxon>Gunneridae</taxon>
        <taxon>Pentapetalae</taxon>
        <taxon>rosids</taxon>
        <taxon>fabids</taxon>
        <taxon>Fabales</taxon>
        <taxon>Fabaceae</taxon>
        <taxon>Papilionoideae</taxon>
        <taxon>50 kb inversion clade</taxon>
        <taxon>NPAAA clade</taxon>
        <taxon>Hologalegina</taxon>
        <taxon>IRL clade</taxon>
        <taxon>Trifolieae</taxon>
        <taxon>Trifolium</taxon>
    </lineage>
</organism>
<dbReference type="Pfam" id="PF14111">
    <property type="entry name" value="DUF4283"/>
    <property type="match status" value="1"/>
</dbReference>
<dbReference type="EMBL" id="LXQA010178493">
    <property type="protein sequence ID" value="MCI30291.1"/>
    <property type="molecule type" value="Genomic_DNA"/>
</dbReference>
<comment type="caution">
    <text evidence="2">The sequence shown here is derived from an EMBL/GenBank/DDBJ whole genome shotgun (WGS) entry which is preliminary data.</text>
</comment>
<dbReference type="Proteomes" id="UP000265520">
    <property type="component" value="Unassembled WGS sequence"/>
</dbReference>